<protein>
    <submittedName>
        <fullName evidence="2">Uncharacterized protein</fullName>
    </submittedName>
</protein>
<sequence>MASLQLIATGIRPARTMPQPRGQPILWRRPSSTRYRLLPRDRYGTQGRARDRAPTNIDNQMTISETSVGERTIPRTGIKHWQPSGDQRGRNRRRPKDGM</sequence>
<organism evidence="2 3">
    <name type="scientific">Riccia fluitans</name>
    <dbReference type="NCBI Taxonomy" id="41844"/>
    <lineage>
        <taxon>Eukaryota</taxon>
        <taxon>Viridiplantae</taxon>
        <taxon>Streptophyta</taxon>
        <taxon>Embryophyta</taxon>
        <taxon>Marchantiophyta</taxon>
        <taxon>Marchantiopsida</taxon>
        <taxon>Marchantiidae</taxon>
        <taxon>Marchantiales</taxon>
        <taxon>Ricciaceae</taxon>
        <taxon>Riccia</taxon>
    </lineage>
</organism>
<dbReference type="EMBL" id="JBHFFA010000147">
    <property type="protein sequence ID" value="KAL2602982.1"/>
    <property type="molecule type" value="Genomic_DNA"/>
</dbReference>
<name>A0ABD1XDS6_9MARC</name>
<comment type="caution">
    <text evidence="2">The sequence shown here is derived from an EMBL/GenBank/DDBJ whole genome shotgun (WGS) entry which is preliminary data.</text>
</comment>
<feature type="compositionally biased region" description="Basic and acidic residues" evidence="1">
    <location>
        <begin position="40"/>
        <end position="53"/>
    </location>
</feature>
<reference evidence="2 3" key="1">
    <citation type="submission" date="2024-09" db="EMBL/GenBank/DDBJ databases">
        <title>Chromosome-scale assembly of Riccia fluitans.</title>
        <authorList>
            <person name="Paukszto L."/>
            <person name="Sawicki J."/>
            <person name="Karawczyk K."/>
            <person name="Piernik-Szablinska J."/>
            <person name="Szczecinska M."/>
            <person name="Mazdziarz M."/>
        </authorList>
    </citation>
    <scope>NUCLEOTIDE SEQUENCE [LARGE SCALE GENOMIC DNA]</scope>
    <source>
        <strain evidence="2">Rf_01</strain>
        <tissue evidence="2">Aerial parts of the thallus</tissue>
    </source>
</reference>
<keyword evidence="3" id="KW-1185">Reference proteome</keyword>
<feature type="compositionally biased region" description="Polar residues" evidence="1">
    <location>
        <begin position="56"/>
        <end position="69"/>
    </location>
</feature>
<dbReference type="Proteomes" id="UP001605036">
    <property type="component" value="Unassembled WGS sequence"/>
</dbReference>
<feature type="compositionally biased region" description="Basic residues" evidence="1">
    <location>
        <begin position="90"/>
        <end position="99"/>
    </location>
</feature>
<gene>
    <name evidence="2" type="ORF">R1flu_017197</name>
</gene>
<accession>A0ABD1XDS6</accession>
<evidence type="ECO:0000313" key="2">
    <source>
        <dbReference type="EMBL" id="KAL2602982.1"/>
    </source>
</evidence>
<evidence type="ECO:0000313" key="3">
    <source>
        <dbReference type="Proteomes" id="UP001605036"/>
    </source>
</evidence>
<evidence type="ECO:0000256" key="1">
    <source>
        <dbReference type="SAM" id="MobiDB-lite"/>
    </source>
</evidence>
<feature type="region of interest" description="Disordered" evidence="1">
    <location>
        <begin position="1"/>
        <end position="26"/>
    </location>
</feature>
<proteinExistence type="predicted"/>
<feature type="region of interest" description="Disordered" evidence="1">
    <location>
        <begin position="40"/>
        <end position="99"/>
    </location>
</feature>
<dbReference type="AlphaFoldDB" id="A0ABD1XDS6"/>